<evidence type="ECO:0000256" key="1">
    <source>
        <dbReference type="SAM" id="Phobius"/>
    </source>
</evidence>
<dbReference type="PANTHER" id="PTHR42208">
    <property type="entry name" value="HEAVY METAL TRANSPORTER-RELATED"/>
    <property type="match status" value="1"/>
</dbReference>
<keyword evidence="4" id="KW-1185">Reference proteome</keyword>
<feature type="transmembrane region" description="Helical" evidence="1">
    <location>
        <begin position="135"/>
        <end position="160"/>
    </location>
</feature>
<dbReference type="Pfam" id="PF13386">
    <property type="entry name" value="DsbD_2"/>
    <property type="match status" value="1"/>
</dbReference>
<protein>
    <recommendedName>
        <fullName evidence="2">Urease accessory protein UreH-like transmembrane domain-containing protein</fullName>
    </recommendedName>
</protein>
<keyword evidence="1" id="KW-1133">Transmembrane helix</keyword>
<dbReference type="OrthoDB" id="9800141at2"/>
<proteinExistence type="predicted"/>
<keyword evidence="1" id="KW-0812">Transmembrane</keyword>
<dbReference type="EMBL" id="SJPW01000007">
    <property type="protein sequence ID" value="TWU47349.1"/>
    <property type="molecule type" value="Genomic_DNA"/>
</dbReference>
<organism evidence="3 4">
    <name type="scientific">Rubripirellula tenax</name>
    <dbReference type="NCBI Taxonomy" id="2528015"/>
    <lineage>
        <taxon>Bacteria</taxon>
        <taxon>Pseudomonadati</taxon>
        <taxon>Planctomycetota</taxon>
        <taxon>Planctomycetia</taxon>
        <taxon>Pirellulales</taxon>
        <taxon>Pirellulaceae</taxon>
        <taxon>Rubripirellula</taxon>
    </lineage>
</organism>
<name>A0A5C6EJA9_9BACT</name>
<evidence type="ECO:0000313" key="3">
    <source>
        <dbReference type="EMBL" id="TWU47349.1"/>
    </source>
</evidence>
<feature type="transmembrane region" description="Helical" evidence="1">
    <location>
        <begin position="172"/>
        <end position="195"/>
    </location>
</feature>
<feature type="transmembrane region" description="Helical" evidence="1">
    <location>
        <begin position="201"/>
        <end position="225"/>
    </location>
</feature>
<evidence type="ECO:0000313" key="4">
    <source>
        <dbReference type="Proteomes" id="UP000318288"/>
    </source>
</evidence>
<comment type="caution">
    <text evidence="3">The sequence shown here is derived from an EMBL/GenBank/DDBJ whole genome shotgun (WGS) entry which is preliminary data.</text>
</comment>
<accession>A0A5C6EJA9</accession>
<gene>
    <name evidence="3" type="ORF">Poly51_51490</name>
</gene>
<dbReference type="Proteomes" id="UP000318288">
    <property type="component" value="Unassembled WGS sequence"/>
</dbReference>
<sequence length="290" mass="29884">MLILITAVVTASLLGSMHCVGMCGPLAMWASGIGDRASRSTVVVATSMYHIGRLTTYVIAGLIAGWIGSALDVGGNWIGVQVAAARVVGAIMVLIGAWKLWSIVGGSSAGAKPLKLSRVSGVLVKLRPRLFRLPIVTRAFATGLLTTLLPCGWLYLFALFSAGTADPIKGGVVMAAFWVGTVPALTALVAGSQMLSRRFTMAVPAIAAAMLILTGCFTASGRGFANLDAIARLQSSVDVGLDGVDPAELVSEVQDSASKPLPCCCVGEKVCDGEVSEELDVDHEAILAGP</sequence>
<dbReference type="RefSeq" id="WP_146461074.1">
    <property type="nucleotide sequence ID" value="NZ_SJPW01000007.1"/>
</dbReference>
<evidence type="ECO:0000259" key="2">
    <source>
        <dbReference type="Pfam" id="PF13386"/>
    </source>
</evidence>
<feature type="transmembrane region" description="Helical" evidence="1">
    <location>
        <begin position="83"/>
        <end position="104"/>
    </location>
</feature>
<dbReference type="AlphaFoldDB" id="A0A5C6EJA9"/>
<keyword evidence="1" id="KW-0472">Membrane</keyword>
<dbReference type="PANTHER" id="PTHR42208:SF1">
    <property type="entry name" value="HEAVY METAL TRANSPORTER"/>
    <property type="match status" value="1"/>
</dbReference>
<feature type="transmembrane region" description="Helical" evidence="1">
    <location>
        <begin position="48"/>
        <end position="71"/>
    </location>
</feature>
<dbReference type="InterPro" id="IPR039447">
    <property type="entry name" value="UreH-like_TM_dom"/>
</dbReference>
<reference evidence="3 4" key="1">
    <citation type="submission" date="2019-02" db="EMBL/GenBank/DDBJ databases">
        <title>Deep-cultivation of Planctomycetes and their phenomic and genomic characterization uncovers novel biology.</title>
        <authorList>
            <person name="Wiegand S."/>
            <person name="Jogler M."/>
            <person name="Boedeker C."/>
            <person name="Pinto D."/>
            <person name="Vollmers J."/>
            <person name="Rivas-Marin E."/>
            <person name="Kohn T."/>
            <person name="Peeters S.H."/>
            <person name="Heuer A."/>
            <person name="Rast P."/>
            <person name="Oberbeckmann S."/>
            <person name="Bunk B."/>
            <person name="Jeske O."/>
            <person name="Meyerdierks A."/>
            <person name="Storesund J.E."/>
            <person name="Kallscheuer N."/>
            <person name="Luecker S."/>
            <person name="Lage O.M."/>
            <person name="Pohl T."/>
            <person name="Merkel B.J."/>
            <person name="Hornburger P."/>
            <person name="Mueller R.-W."/>
            <person name="Bruemmer F."/>
            <person name="Labrenz M."/>
            <person name="Spormann A.M."/>
            <person name="Op Den Camp H."/>
            <person name="Overmann J."/>
            <person name="Amann R."/>
            <person name="Jetten M.S.M."/>
            <person name="Mascher T."/>
            <person name="Medema M.H."/>
            <person name="Devos D.P."/>
            <person name="Kaster A.-K."/>
            <person name="Ovreas L."/>
            <person name="Rohde M."/>
            <person name="Galperin M.Y."/>
            <person name="Jogler C."/>
        </authorList>
    </citation>
    <scope>NUCLEOTIDE SEQUENCE [LARGE SCALE GENOMIC DNA]</scope>
    <source>
        <strain evidence="3 4">Poly51</strain>
    </source>
</reference>
<feature type="domain" description="Urease accessory protein UreH-like transmembrane" evidence="2">
    <location>
        <begin position="8"/>
        <end position="216"/>
    </location>
</feature>